<keyword evidence="3" id="KW-1185">Reference proteome</keyword>
<reference evidence="2" key="1">
    <citation type="submission" date="2021-12" db="EMBL/GenBank/DDBJ databases">
        <authorList>
            <person name="Li Y."/>
        </authorList>
    </citation>
    <scope>NUCLEOTIDE SEQUENCE</scope>
    <source>
        <strain evidence="2">DKSPLA3</strain>
    </source>
</reference>
<organism evidence="2 3">
    <name type="scientific">Rhizobium quercicola</name>
    <dbReference type="NCBI Taxonomy" id="2901226"/>
    <lineage>
        <taxon>Bacteria</taxon>
        <taxon>Pseudomonadati</taxon>
        <taxon>Pseudomonadota</taxon>
        <taxon>Alphaproteobacteria</taxon>
        <taxon>Hyphomicrobiales</taxon>
        <taxon>Rhizobiaceae</taxon>
        <taxon>Rhizobium/Agrobacterium group</taxon>
        <taxon>Rhizobium</taxon>
    </lineage>
</organism>
<dbReference type="GO" id="GO:0005524">
    <property type="term" value="F:ATP binding"/>
    <property type="evidence" value="ECO:0007669"/>
    <property type="project" value="UniProtKB-KW"/>
</dbReference>
<dbReference type="InterPro" id="IPR003593">
    <property type="entry name" value="AAA+_ATPase"/>
</dbReference>
<dbReference type="InterPro" id="IPR049945">
    <property type="entry name" value="AAA_22"/>
</dbReference>
<dbReference type="EMBL" id="JAJOZR010000009">
    <property type="protein sequence ID" value="MCD7110454.1"/>
    <property type="molecule type" value="Genomic_DNA"/>
</dbReference>
<name>A0A9X1T1V4_9HYPH</name>
<evidence type="ECO:0000313" key="3">
    <source>
        <dbReference type="Proteomes" id="UP001139089"/>
    </source>
</evidence>
<dbReference type="RefSeq" id="WP_231815659.1">
    <property type="nucleotide sequence ID" value="NZ_JAJOZR010000009.1"/>
</dbReference>
<dbReference type="GO" id="GO:0016887">
    <property type="term" value="F:ATP hydrolysis activity"/>
    <property type="evidence" value="ECO:0007669"/>
    <property type="project" value="InterPro"/>
</dbReference>
<dbReference type="SMART" id="SM00382">
    <property type="entry name" value="AAA"/>
    <property type="match status" value="1"/>
</dbReference>
<dbReference type="AlphaFoldDB" id="A0A9X1T1V4"/>
<dbReference type="Gene3D" id="3.40.50.300">
    <property type="entry name" value="P-loop containing nucleotide triphosphate hydrolases"/>
    <property type="match status" value="1"/>
</dbReference>
<dbReference type="Proteomes" id="UP001139089">
    <property type="component" value="Unassembled WGS sequence"/>
</dbReference>
<dbReference type="SUPFAM" id="SSF52540">
    <property type="entry name" value="P-loop containing nucleoside triphosphate hydrolases"/>
    <property type="match status" value="1"/>
</dbReference>
<keyword evidence="2" id="KW-0547">Nucleotide-binding</keyword>
<evidence type="ECO:0000313" key="2">
    <source>
        <dbReference type="EMBL" id="MCD7110454.1"/>
    </source>
</evidence>
<proteinExistence type="predicted"/>
<comment type="caution">
    <text evidence="2">The sequence shown here is derived from an EMBL/GenBank/DDBJ whole genome shotgun (WGS) entry which is preliminary data.</text>
</comment>
<sequence>MTEYDKNHDTRRSQAAIDRVRGLIGDNRLAIADRIAELYNHYIPLDRDLLLRDALMALVASVTTPITGKPDKRRIVAVCGRSGAGKTTAIMKHIGNLKAMSSYVDEDGVMIHPVIFMEAESPCTPRLLAIKGLEALGHTPQDRIRENEAWLLFRRLLKVHKVMWVVIDEAQNAIETANVRQATVIGDAFKSLTQMPQWPVRLILAGVPPLASFLARKQLYNRRTVVPFDSVDADGVVNVIASVVRTIVIEHAGMELRIPLDDAAYRNDDEDDTLTTQAYQFLKRLMHACDNEFGSVVQLVRAAVELAILADREYVTVDDFVKTYASFSGCKPSKNVFEAANWEDLDPSIALLRDEDKAWEEARLQSKGKRATKYGVRPQ</sequence>
<keyword evidence="2" id="KW-0067">ATP-binding</keyword>
<feature type="domain" description="AAA+ ATPase" evidence="1">
    <location>
        <begin position="72"/>
        <end position="225"/>
    </location>
</feature>
<dbReference type="InterPro" id="IPR027417">
    <property type="entry name" value="P-loop_NTPase"/>
</dbReference>
<accession>A0A9X1T1V4</accession>
<protein>
    <submittedName>
        <fullName evidence="2">ATP-binding protein</fullName>
    </submittedName>
</protein>
<dbReference type="Pfam" id="PF13401">
    <property type="entry name" value="AAA_22"/>
    <property type="match status" value="1"/>
</dbReference>
<evidence type="ECO:0000259" key="1">
    <source>
        <dbReference type="SMART" id="SM00382"/>
    </source>
</evidence>
<gene>
    <name evidence="2" type="ORF">LRX75_15570</name>
</gene>